<reference evidence="2" key="2">
    <citation type="submission" date="2010-07" db="EMBL/GenBank/DDBJ databases">
        <authorList>
            <consortium name="The Broad Institute Genome Sequencing Platform"/>
            <consortium name="Broad Institute Genome Sequencing Center for Infectious Disease"/>
            <person name="Ma L.-J."/>
            <person name="Dead R."/>
            <person name="Young S."/>
            <person name="Zeng Q."/>
            <person name="Koehrsen M."/>
            <person name="Alvarado L."/>
            <person name="Berlin A."/>
            <person name="Chapman S.B."/>
            <person name="Chen Z."/>
            <person name="Freedman E."/>
            <person name="Gellesch M."/>
            <person name="Goldberg J."/>
            <person name="Griggs A."/>
            <person name="Gujja S."/>
            <person name="Heilman E.R."/>
            <person name="Heiman D."/>
            <person name="Hepburn T."/>
            <person name="Howarth C."/>
            <person name="Jen D."/>
            <person name="Larson L."/>
            <person name="Mehta T."/>
            <person name="Neiman D."/>
            <person name="Pearson M."/>
            <person name="Roberts A."/>
            <person name="Saif S."/>
            <person name="Shea T."/>
            <person name="Shenoy N."/>
            <person name="Sisk P."/>
            <person name="Stolte C."/>
            <person name="Sykes S."/>
            <person name="Walk T."/>
            <person name="White J."/>
            <person name="Yandava C."/>
            <person name="Haas B."/>
            <person name="Nusbaum C."/>
            <person name="Birren B."/>
        </authorList>
    </citation>
    <scope>NUCLEOTIDE SEQUENCE</scope>
    <source>
        <strain evidence="2">R3-111a-1</strain>
    </source>
</reference>
<keyword evidence="1" id="KW-0472">Membrane</keyword>
<sequence>MAREAAERREKKEKRLRELQVYFLWMLPFCGFGKLYAFDTIVLVHNNTLTESDLNILAVCHFRGQPYVVIRSQADTHIRNKAEDRGMPVSEALQRYINEVHQEKQNATVKDIENVGPELSSSLDDFIVSKMGIFQLVTGSAPPSDECAQVIEEESFLRRLGLI</sequence>
<reference evidence="3" key="4">
    <citation type="journal article" date="2015" name="G3 (Bethesda)">
        <title>Genome sequences of three phytopathogenic species of the Magnaporthaceae family of fungi.</title>
        <authorList>
            <person name="Okagaki L.H."/>
            <person name="Nunes C.C."/>
            <person name="Sailsbery J."/>
            <person name="Clay B."/>
            <person name="Brown D."/>
            <person name="John T."/>
            <person name="Oh Y."/>
            <person name="Young N."/>
            <person name="Fitzgerald M."/>
            <person name="Haas B.J."/>
            <person name="Zeng Q."/>
            <person name="Young S."/>
            <person name="Adiconis X."/>
            <person name="Fan L."/>
            <person name="Levin J.Z."/>
            <person name="Mitchell T.K."/>
            <person name="Okubara P.A."/>
            <person name="Farman M.L."/>
            <person name="Kohn L.M."/>
            <person name="Birren B."/>
            <person name="Ma L.-J."/>
            <person name="Dean R.A."/>
        </authorList>
    </citation>
    <scope>NUCLEOTIDE SEQUENCE</scope>
    <source>
        <strain evidence="3">R3-111a-1</strain>
    </source>
</reference>
<feature type="transmembrane region" description="Helical" evidence="1">
    <location>
        <begin position="21"/>
        <end position="38"/>
    </location>
</feature>
<dbReference type="EnsemblFungi" id="EJT80098">
    <property type="protein sequence ID" value="EJT80098"/>
    <property type="gene ID" value="GGTG_00103"/>
</dbReference>
<keyword evidence="1" id="KW-1133">Transmembrane helix</keyword>
<evidence type="ECO:0008006" key="5">
    <source>
        <dbReference type="Google" id="ProtNLM"/>
    </source>
</evidence>
<reference evidence="4" key="1">
    <citation type="submission" date="2010-07" db="EMBL/GenBank/DDBJ databases">
        <title>The genome sequence of Gaeumannomyces graminis var. tritici strain R3-111a-1.</title>
        <authorList>
            <consortium name="The Broad Institute Genome Sequencing Platform"/>
            <person name="Ma L.-J."/>
            <person name="Dead R."/>
            <person name="Young S."/>
            <person name="Zeng Q."/>
            <person name="Koehrsen M."/>
            <person name="Alvarado L."/>
            <person name="Berlin A."/>
            <person name="Chapman S.B."/>
            <person name="Chen Z."/>
            <person name="Freedman E."/>
            <person name="Gellesch M."/>
            <person name="Goldberg J."/>
            <person name="Griggs A."/>
            <person name="Gujja S."/>
            <person name="Heilman E.R."/>
            <person name="Heiman D."/>
            <person name="Hepburn T."/>
            <person name="Howarth C."/>
            <person name="Jen D."/>
            <person name="Larson L."/>
            <person name="Mehta T."/>
            <person name="Neiman D."/>
            <person name="Pearson M."/>
            <person name="Roberts A."/>
            <person name="Saif S."/>
            <person name="Shea T."/>
            <person name="Shenoy N."/>
            <person name="Sisk P."/>
            <person name="Stolte C."/>
            <person name="Sykes S."/>
            <person name="Walk T."/>
            <person name="White J."/>
            <person name="Yandava C."/>
            <person name="Haas B."/>
            <person name="Nusbaum C."/>
            <person name="Birren B."/>
        </authorList>
    </citation>
    <scope>NUCLEOTIDE SEQUENCE [LARGE SCALE GENOMIC DNA]</scope>
    <source>
        <strain evidence="4">R3-111a-1</strain>
    </source>
</reference>
<dbReference type="VEuPathDB" id="FungiDB:GGTG_00103"/>
<reference evidence="3" key="5">
    <citation type="submission" date="2018-04" db="UniProtKB">
        <authorList>
            <consortium name="EnsemblFungi"/>
        </authorList>
    </citation>
    <scope>IDENTIFICATION</scope>
    <source>
        <strain evidence="3">R3-111a-1</strain>
    </source>
</reference>
<proteinExistence type="predicted"/>
<dbReference type="Gene3D" id="3.40.50.300">
    <property type="entry name" value="P-loop containing nucleotide triphosphate hydrolases"/>
    <property type="match status" value="1"/>
</dbReference>
<dbReference type="AlphaFoldDB" id="J3NFQ8"/>
<gene>
    <name evidence="3" type="primary">20340561</name>
    <name evidence="2" type="ORF">GGTG_00103</name>
</gene>
<keyword evidence="4" id="KW-1185">Reference proteome</keyword>
<dbReference type="RefSeq" id="XP_009216107.1">
    <property type="nucleotide sequence ID" value="XM_009217843.1"/>
</dbReference>
<dbReference type="HOGENOM" id="CLU_1627137_0_0_1"/>
<dbReference type="Proteomes" id="UP000006039">
    <property type="component" value="Unassembled WGS sequence"/>
</dbReference>
<dbReference type="eggNOG" id="ENOG502RUDF">
    <property type="taxonomic scope" value="Eukaryota"/>
</dbReference>
<reference evidence="2" key="3">
    <citation type="submission" date="2010-09" db="EMBL/GenBank/DDBJ databases">
        <title>Annotation of Gaeumannomyces graminis var. tritici R3-111a-1.</title>
        <authorList>
            <consortium name="The Broad Institute Genome Sequencing Platform"/>
            <person name="Ma L.-J."/>
            <person name="Dead R."/>
            <person name="Young S.K."/>
            <person name="Zeng Q."/>
            <person name="Gargeya S."/>
            <person name="Fitzgerald M."/>
            <person name="Haas B."/>
            <person name="Abouelleil A."/>
            <person name="Alvarado L."/>
            <person name="Arachchi H.M."/>
            <person name="Berlin A."/>
            <person name="Brown A."/>
            <person name="Chapman S.B."/>
            <person name="Chen Z."/>
            <person name="Dunbar C."/>
            <person name="Freedman E."/>
            <person name="Gearin G."/>
            <person name="Gellesch M."/>
            <person name="Goldberg J."/>
            <person name="Griggs A."/>
            <person name="Gujja S."/>
            <person name="Heiman D."/>
            <person name="Howarth C."/>
            <person name="Larson L."/>
            <person name="Lui A."/>
            <person name="MacDonald P.J.P."/>
            <person name="Mehta T."/>
            <person name="Montmayeur A."/>
            <person name="Murphy C."/>
            <person name="Neiman D."/>
            <person name="Pearson M."/>
            <person name="Priest M."/>
            <person name="Roberts A."/>
            <person name="Saif S."/>
            <person name="Shea T."/>
            <person name="Shenoy N."/>
            <person name="Sisk P."/>
            <person name="Stolte C."/>
            <person name="Sykes S."/>
            <person name="Yandava C."/>
            <person name="Wortman J."/>
            <person name="Nusbaum C."/>
            <person name="Birren B."/>
        </authorList>
    </citation>
    <scope>NUCLEOTIDE SEQUENCE</scope>
    <source>
        <strain evidence="2">R3-111a-1</strain>
    </source>
</reference>
<dbReference type="InterPro" id="IPR027417">
    <property type="entry name" value="P-loop_NTPase"/>
</dbReference>
<evidence type="ECO:0000313" key="4">
    <source>
        <dbReference type="Proteomes" id="UP000006039"/>
    </source>
</evidence>
<organism evidence="2">
    <name type="scientific">Gaeumannomyces tritici (strain R3-111a-1)</name>
    <name type="common">Wheat and barley take-all root rot fungus</name>
    <name type="synonym">Gaeumannomyces graminis var. tritici</name>
    <dbReference type="NCBI Taxonomy" id="644352"/>
    <lineage>
        <taxon>Eukaryota</taxon>
        <taxon>Fungi</taxon>
        <taxon>Dikarya</taxon>
        <taxon>Ascomycota</taxon>
        <taxon>Pezizomycotina</taxon>
        <taxon>Sordariomycetes</taxon>
        <taxon>Sordariomycetidae</taxon>
        <taxon>Magnaporthales</taxon>
        <taxon>Magnaporthaceae</taxon>
        <taxon>Gaeumannomyces</taxon>
    </lineage>
</organism>
<evidence type="ECO:0000313" key="3">
    <source>
        <dbReference type="EnsemblFungi" id="EJT80098"/>
    </source>
</evidence>
<evidence type="ECO:0000313" key="2">
    <source>
        <dbReference type="EMBL" id="EJT80098.1"/>
    </source>
</evidence>
<accession>J3NFQ8</accession>
<keyword evidence="1" id="KW-0812">Transmembrane</keyword>
<dbReference type="EMBL" id="GL385395">
    <property type="protein sequence ID" value="EJT80098.1"/>
    <property type="molecule type" value="Genomic_DNA"/>
</dbReference>
<evidence type="ECO:0000256" key="1">
    <source>
        <dbReference type="SAM" id="Phobius"/>
    </source>
</evidence>
<protein>
    <recommendedName>
        <fullName evidence="5">IRG-type G domain-containing protein</fullName>
    </recommendedName>
</protein>
<name>J3NFQ8_GAET3</name>
<dbReference type="OrthoDB" id="422720at2759"/>
<dbReference type="GeneID" id="20340561"/>
<dbReference type="STRING" id="644352.J3NFQ8"/>